<organism evidence="1 2">
    <name type="scientific">Cardiobacterium valvarum</name>
    <dbReference type="NCBI Taxonomy" id="194702"/>
    <lineage>
        <taxon>Bacteria</taxon>
        <taxon>Pseudomonadati</taxon>
        <taxon>Pseudomonadota</taxon>
        <taxon>Gammaproteobacteria</taxon>
        <taxon>Cardiobacteriales</taxon>
        <taxon>Cardiobacteriaceae</taxon>
        <taxon>Cardiobacterium</taxon>
    </lineage>
</organism>
<sequence length="61" mass="6875">MGINREHPDFNSALNAAIDAVQKQGVEISDVEAFKRNVEAIEIVDTQLRFKIKDHAEVQQP</sequence>
<dbReference type="RefSeq" id="WP_115611120.1">
    <property type="nucleotide sequence ID" value="NZ_JBHLZC010000001.1"/>
</dbReference>
<name>A0A381E3X1_9GAMM</name>
<accession>A0A381E3X1</accession>
<dbReference type="Proteomes" id="UP000254572">
    <property type="component" value="Unassembled WGS sequence"/>
</dbReference>
<gene>
    <name evidence="1" type="ORF">NCTC13294_00849</name>
</gene>
<reference evidence="1 2" key="1">
    <citation type="submission" date="2018-06" db="EMBL/GenBank/DDBJ databases">
        <authorList>
            <consortium name="Pathogen Informatics"/>
            <person name="Doyle S."/>
        </authorList>
    </citation>
    <scope>NUCLEOTIDE SEQUENCE [LARGE SCALE GENOMIC DNA]</scope>
    <source>
        <strain evidence="1 2">NCTC13294</strain>
    </source>
</reference>
<evidence type="ECO:0000313" key="2">
    <source>
        <dbReference type="Proteomes" id="UP000254572"/>
    </source>
</evidence>
<evidence type="ECO:0000313" key="1">
    <source>
        <dbReference type="EMBL" id="SUX20848.1"/>
    </source>
</evidence>
<proteinExistence type="predicted"/>
<protein>
    <submittedName>
        <fullName evidence="1">Uncharacterized protein</fullName>
    </submittedName>
</protein>
<keyword evidence="2" id="KW-1185">Reference proteome</keyword>
<dbReference type="EMBL" id="UFUW01000001">
    <property type="protein sequence ID" value="SUX20848.1"/>
    <property type="molecule type" value="Genomic_DNA"/>
</dbReference>
<dbReference type="AlphaFoldDB" id="A0A381E3X1"/>